<dbReference type="AlphaFoldDB" id="A0AAW8R987"/>
<comment type="caution">
    <text evidence="2">The sequence shown here is derived from an EMBL/GenBank/DDBJ whole genome shotgun (WGS) entry which is preliminary data.</text>
</comment>
<keyword evidence="1" id="KW-1133">Transmembrane helix</keyword>
<evidence type="ECO:0000256" key="1">
    <source>
        <dbReference type="SAM" id="Phobius"/>
    </source>
</evidence>
<dbReference type="RefSeq" id="WP_311780452.1">
    <property type="nucleotide sequence ID" value="NZ_JALRMR010000007.1"/>
</dbReference>
<protein>
    <recommendedName>
        <fullName evidence="4">DUF3784 domain-containing protein</fullName>
    </recommendedName>
</protein>
<evidence type="ECO:0000313" key="3">
    <source>
        <dbReference type="Proteomes" id="UP001249945"/>
    </source>
</evidence>
<keyword evidence="1" id="KW-0472">Membrane</keyword>
<reference evidence="2" key="1">
    <citation type="submission" date="2022-04" db="EMBL/GenBank/DDBJ databases">
        <title>Draft genome sequences of lactic acid bacteria (LAB) strains involved in meat spoilage.</title>
        <authorList>
            <person name="Palevich N."/>
        </authorList>
    </citation>
    <scope>NUCLEOTIDE SEQUENCE</scope>
    <source>
        <strain evidence="2">9-14</strain>
    </source>
</reference>
<dbReference type="EMBL" id="JALRMR010000007">
    <property type="protein sequence ID" value="MDT1974249.1"/>
    <property type="molecule type" value="Genomic_DNA"/>
</dbReference>
<feature type="transmembrane region" description="Helical" evidence="1">
    <location>
        <begin position="74"/>
        <end position="94"/>
    </location>
</feature>
<gene>
    <name evidence="2" type="ORF">MX635_07565</name>
</gene>
<dbReference type="Proteomes" id="UP001249945">
    <property type="component" value="Unassembled WGS sequence"/>
</dbReference>
<feature type="transmembrane region" description="Helical" evidence="1">
    <location>
        <begin position="45"/>
        <end position="67"/>
    </location>
</feature>
<evidence type="ECO:0000313" key="2">
    <source>
        <dbReference type="EMBL" id="MDT1974249.1"/>
    </source>
</evidence>
<name>A0AAW8R987_CARDV</name>
<evidence type="ECO:0008006" key="4">
    <source>
        <dbReference type="Google" id="ProtNLM"/>
    </source>
</evidence>
<organism evidence="2 3">
    <name type="scientific">Carnobacterium divergens</name>
    <name type="common">Lactobacillus divergens</name>
    <dbReference type="NCBI Taxonomy" id="2748"/>
    <lineage>
        <taxon>Bacteria</taxon>
        <taxon>Bacillati</taxon>
        <taxon>Bacillota</taxon>
        <taxon>Bacilli</taxon>
        <taxon>Lactobacillales</taxon>
        <taxon>Carnobacteriaceae</taxon>
        <taxon>Carnobacterium</taxon>
    </lineage>
</organism>
<keyword evidence="1" id="KW-0812">Transmembrane</keyword>
<sequence>MFMLGLIGLLIIIMGIQLKRGKWYGIIAGNTFKDKPMEVQKKGAKGASNIAFIVGGFLIIVYMFILLNINIRPVIIIFLISVCLFSAYSIYRYLKHFIKYGE</sequence>
<accession>A0AAW8R987</accession>
<proteinExistence type="predicted"/>